<name>A0ABP1D3R2_9APHY</name>
<feature type="transmembrane region" description="Helical" evidence="6">
    <location>
        <begin position="264"/>
        <end position="284"/>
    </location>
</feature>
<feature type="region of interest" description="Disordered" evidence="5">
    <location>
        <begin position="26"/>
        <end position="47"/>
    </location>
</feature>
<feature type="transmembrane region" description="Helical" evidence="6">
    <location>
        <begin position="134"/>
        <end position="155"/>
    </location>
</feature>
<evidence type="ECO:0000256" key="6">
    <source>
        <dbReference type="SAM" id="Phobius"/>
    </source>
</evidence>
<keyword evidence="9" id="KW-1185">Reference proteome</keyword>
<dbReference type="InterPro" id="IPR037185">
    <property type="entry name" value="EmrE-like"/>
</dbReference>
<keyword evidence="2 6" id="KW-0812">Transmembrane</keyword>
<feature type="transmembrane region" description="Helical" evidence="6">
    <location>
        <begin position="296"/>
        <end position="318"/>
    </location>
</feature>
<feature type="transmembrane region" description="Helical" evidence="6">
    <location>
        <begin position="100"/>
        <end position="122"/>
    </location>
</feature>
<proteinExistence type="predicted"/>
<accession>A0ABP1D3R2</accession>
<dbReference type="InterPro" id="IPR000620">
    <property type="entry name" value="EamA_dom"/>
</dbReference>
<feature type="transmembrane region" description="Helical" evidence="6">
    <location>
        <begin position="353"/>
        <end position="371"/>
    </location>
</feature>
<feature type="transmembrane region" description="Helical" evidence="6">
    <location>
        <begin position="193"/>
        <end position="211"/>
    </location>
</feature>
<feature type="domain" description="EamA" evidence="7">
    <location>
        <begin position="249"/>
        <end position="369"/>
    </location>
</feature>
<dbReference type="Pfam" id="PF00892">
    <property type="entry name" value="EamA"/>
    <property type="match status" value="2"/>
</dbReference>
<evidence type="ECO:0000259" key="7">
    <source>
        <dbReference type="Pfam" id="PF00892"/>
    </source>
</evidence>
<reference evidence="9" key="1">
    <citation type="submission" date="2024-04" db="EMBL/GenBank/DDBJ databases">
        <authorList>
            <person name="Shaw F."/>
            <person name="Minotto A."/>
        </authorList>
    </citation>
    <scope>NUCLEOTIDE SEQUENCE [LARGE SCALE GENOMIC DNA]</scope>
</reference>
<sequence>MISTNRTTYDSGTPISTVFSFPPAPSVQGEPGNPQARQTTSSSKEPHCAKATRLNTWYFGAKTVFNNNTGLLLIAASQAFFSLMNVFVKKLSSLEDSVPALELIVVRMIMLTWICCVSYMLVTRVPDPFRGPKGVRILLILRGLFGFFDLFGLYFSLQYLSLSDATILTFLTPMCTAIAGALTLNENLQLKQLVAGFLSLVGVVLIARPKFLFGEHAHKGQGDRSGRAVTATQRLIAVGVSLLGVCGATGAYTTIRAIGKRAHAMHNLVSFSTQCVIVTPIMMIVSQTPIGIPKNFAFITMLALIGIFGFIGQFLLVLGLQRETAGRGTMAIYIDIVFAVAFEYLFFRIVPPPLSALGIIIILSAAIYVAVTKENTNGMQHKYTNIASEEDIAIEEGFIANDDVDNVAESMT</sequence>
<organism evidence="8 9">
    <name type="scientific">Somion occarium</name>
    <dbReference type="NCBI Taxonomy" id="3059160"/>
    <lineage>
        <taxon>Eukaryota</taxon>
        <taxon>Fungi</taxon>
        <taxon>Dikarya</taxon>
        <taxon>Basidiomycota</taxon>
        <taxon>Agaricomycotina</taxon>
        <taxon>Agaricomycetes</taxon>
        <taxon>Polyporales</taxon>
        <taxon>Cerrenaceae</taxon>
        <taxon>Somion</taxon>
    </lineage>
</organism>
<evidence type="ECO:0000313" key="8">
    <source>
        <dbReference type="EMBL" id="CAL1702541.1"/>
    </source>
</evidence>
<evidence type="ECO:0000256" key="4">
    <source>
        <dbReference type="ARBA" id="ARBA00023136"/>
    </source>
</evidence>
<feature type="transmembrane region" description="Helical" evidence="6">
    <location>
        <begin position="330"/>
        <end position="347"/>
    </location>
</feature>
<evidence type="ECO:0000256" key="5">
    <source>
        <dbReference type="SAM" id="MobiDB-lite"/>
    </source>
</evidence>
<evidence type="ECO:0000256" key="1">
    <source>
        <dbReference type="ARBA" id="ARBA00004141"/>
    </source>
</evidence>
<dbReference type="PANTHER" id="PTHR22911:SF6">
    <property type="entry name" value="SOLUTE CARRIER FAMILY 35 MEMBER G1"/>
    <property type="match status" value="1"/>
</dbReference>
<dbReference type="PANTHER" id="PTHR22911">
    <property type="entry name" value="ACYL-MALONYL CONDENSING ENZYME-RELATED"/>
    <property type="match status" value="1"/>
</dbReference>
<feature type="transmembrane region" description="Helical" evidence="6">
    <location>
        <begin position="231"/>
        <end position="252"/>
    </location>
</feature>
<gene>
    <name evidence="8" type="ORF">GFSPODELE1_LOCUS4093</name>
</gene>
<dbReference type="SUPFAM" id="SSF103481">
    <property type="entry name" value="Multidrug resistance efflux transporter EmrE"/>
    <property type="match status" value="2"/>
</dbReference>
<evidence type="ECO:0000256" key="2">
    <source>
        <dbReference type="ARBA" id="ARBA00022692"/>
    </source>
</evidence>
<dbReference type="Proteomes" id="UP001497453">
    <property type="component" value="Chromosome 2"/>
</dbReference>
<feature type="domain" description="EamA" evidence="7">
    <location>
        <begin position="69"/>
        <end position="207"/>
    </location>
</feature>
<comment type="subcellular location">
    <subcellularLocation>
        <location evidence="1">Membrane</location>
        <topology evidence="1">Multi-pass membrane protein</topology>
    </subcellularLocation>
</comment>
<keyword evidence="3 6" id="KW-1133">Transmembrane helix</keyword>
<keyword evidence="4 6" id="KW-0472">Membrane</keyword>
<evidence type="ECO:0000256" key="3">
    <source>
        <dbReference type="ARBA" id="ARBA00022989"/>
    </source>
</evidence>
<feature type="transmembrane region" description="Helical" evidence="6">
    <location>
        <begin position="167"/>
        <end position="184"/>
    </location>
</feature>
<dbReference type="EMBL" id="OZ037945">
    <property type="protein sequence ID" value="CAL1702541.1"/>
    <property type="molecule type" value="Genomic_DNA"/>
</dbReference>
<feature type="transmembrane region" description="Helical" evidence="6">
    <location>
        <begin position="70"/>
        <end position="88"/>
    </location>
</feature>
<evidence type="ECO:0000313" key="9">
    <source>
        <dbReference type="Proteomes" id="UP001497453"/>
    </source>
</evidence>
<protein>
    <recommendedName>
        <fullName evidence="7">EamA domain-containing protein</fullName>
    </recommendedName>
</protein>